<sequence length="538" mass="64005">MSSILEKLVENRKMPVLFIGSGISKRYLYKFPDWETLLKTSFYKVNQDPYFYQQHKDELLRKNLTDFEINKALGTIIENEFNRAFFQRKIKIKNPNPNWVSTGVSPYKMYLSIKFKNMQLYNSPWAKKELEEFQKLKNKVSAIITTNYDQFLEKHVFKNDYTVFKRQYEMFSSDSYNIAEIYKIHGCVTDADSIIITENDYKSFERTRRLFIAKMLTLFSESPIIFLGYSFTDENIQKIVQDFLDCLTQKDLDNIHEHLIFVSWKKNERNLIEIRNNITTTEGKIIPITEIQTDNFYSVFQILNKITPGISASKIRETRKVVKKIVDKSVDQGQETALMINIEDLDKISNTKALAIAVGYREDFIQDNGYKMFPESIIFEDILKDNQNLKPEKVCFDRYSSISYQRVLPIFKYAKKIPEKIQNDERLLKYIKSKDAKEKIISKTLMKRIINYPSFEKYEDIEKHINDYDSVNKKCMLLLKNVDILSTEDLRNFCIDLFDDFISNEMKDTHFKRCVLYLDFLENYEEYKEKSNQQFLEN</sequence>
<reference evidence="2" key="1">
    <citation type="submission" date="2019-05" db="EMBL/GenBank/DDBJ databases">
        <title>Complete genome sequencing of Absiella argi strain JCM 30884.</title>
        <authorList>
            <person name="Sakamoto M."/>
            <person name="Murakami T."/>
            <person name="Mori H."/>
        </authorList>
    </citation>
    <scope>NUCLEOTIDE SEQUENCE [LARGE SCALE GENOMIC DNA]</scope>
    <source>
        <strain evidence="2">JCM 30884</strain>
    </source>
</reference>
<evidence type="ECO:0000313" key="1">
    <source>
        <dbReference type="EMBL" id="BBK23845.1"/>
    </source>
</evidence>
<dbReference type="AlphaFoldDB" id="A0A6N4TN72"/>
<dbReference type="KEGG" id="aarg:Aargi30884_27480"/>
<gene>
    <name evidence="1" type="ORF">Aargi30884_27480</name>
</gene>
<dbReference type="PIRSF" id="PIRSF014677">
    <property type="entry name" value="UCP014677"/>
    <property type="match status" value="1"/>
</dbReference>
<evidence type="ECO:0000313" key="2">
    <source>
        <dbReference type="Proteomes" id="UP000464754"/>
    </source>
</evidence>
<accession>A0A6N4TN72</accession>
<dbReference type="InterPro" id="IPR011202">
    <property type="entry name" value="UCP014677"/>
</dbReference>
<dbReference type="EMBL" id="AP019695">
    <property type="protein sequence ID" value="BBK23845.1"/>
    <property type="molecule type" value="Genomic_DNA"/>
</dbReference>
<dbReference type="Proteomes" id="UP000464754">
    <property type="component" value="Chromosome"/>
</dbReference>
<keyword evidence="2" id="KW-1185">Reference proteome</keyword>
<organism evidence="1 2">
    <name type="scientific">Amedibacterium intestinale</name>
    <dbReference type="NCBI Taxonomy" id="2583452"/>
    <lineage>
        <taxon>Bacteria</taxon>
        <taxon>Bacillati</taxon>
        <taxon>Bacillota</taxon>
        <taxon>Erysipelotrichia</taxon>
        <taxon>Erysipelotrichales</taxon>
        <taxon>Erysipelotrichaceae</taxon>
        <taxon>Amedibacterium</taxon>
    </lineage>
</organism>
<proteinExistence type="predicted"/>
<dbReference type="Pfam" id="PF13289">
    <property type="entry name" value="SIR2_2"/>
    <property type="match status" value="1"/>
</dbReference>
<dbReference type="RefSeq" id="WP_163052492.1">
    <property type="nucleotide sequence ID" value="NZ_AP019695.1"/>
</dbReference>
<name>A0A6N4TN72_9FIRM</name>
<protein>
    <submittedName>
        <fullName evidence="1">Uncharacterized protein</fullName>
    </submittedName>
</protein>